<proteinExistence type="predicted"/>
<evidence type="ECO:0000313" key="2">
    <source>
        <dbReference type="Proteomes" id="UP000076584"/>
    </source>
</evidence>
<dbReference type="AlphaFoldDB" id="A0A161WN14"/>
<comment type="caution">
    <text evidence="1">The sequence shown here is derived from an EMBL/GenBank/DDBJ whole genome shotgun (WGS) entry which is preliminary data.</text>
</comment>
<accession>A0A161WN14</accession>
<organism evidence="1 2">
    <name type="scientific">Colletotrichum incanum</name>
    <name type="common">Soybean anthracnose fungus</name>
    <dbReference type="NCBI Taxonomy" id="1573173"/>
    <lineage>
        <taxon>Eukaryota</taxon>
        <taxon>Fungi</taxon>
        <taxon>Dikarya</taxon>
        <taxon>Ascomycota</taxon>
        <taxon>Pezizomycotina</taxon>
        <taxon>Sordariomycetes</taxon>
        <taxon>Hypocreomycetidae</taxon>
        <taxon>Glomerellales</taxon>
        <taxon>Glomerellaceae</taxon>
        <taxon>Colletotrichum</taxon>
        <taxon>Colletotrichum spaethianum species complex</taxon>
    </lineage>
</organism>
<sequence>MPLAAVGAASSKDLGSFPTRNEQVAPLSSALLRSASRVCMPHLVFKDMRSDDQRQLGVAFLGLTGHVLRQ</sequence>
<reference evidence="1 2" key="1">
    <citation type="submission" date="2015-06" db="EMBL/GenBank/DDBJ databases">
        <title>Survival trade-offs in plant roots during colonization by closely related pathogenic and mutualistic fungi.</title>
        <authorList>
            <person name="Hacquard S."/>
            <person name="Kracher B."/>
            <person name="Hiruma K."/>
            <person name="Weinman A."/>
            <person name="Muench P."/>
            <person name="Garrido Oter R."/>
            <person name="Ver Loren van Themaat E."/>
            <person name="Dallerey J.-F."/>
            <person name="Damm U."/>
            <person name="Henrissat B."/>
            <person name="Lespinet O."/>
            <person name="Thon M."/>
            <person name="Kemen E."/>
            <person name="McHardy A.C."/>
            <person name="Schulze-Lefert P."/>
            <person name="O'Connell R.J."/>
        </authorList>
    </citation>
    <scope>NUCLEOTIDE SEQUENCE [LARGE SCALE GENOMIC DNA]</scope>
    <source>
        <strain evidence="1 2">MAFF 238704</strain>
    </source>
</reference>
<dbReference type="Proteomes" id="UP000076584">
    <property type="component" value="Unassembled WGS sequence"/>
</dbReference>
<name>A0A161WN14_COLIC</name>
<gene>
    <name evidence="1" type="ORF">CI238_05531</name>
</gene>
<dbReference type="EMBL" id="LFIW01000182">
    <property type="protein sequence ID" value="KZL87848.1"/>
    <property type="molecule type" value="Genomic_DNA"/>
</dbReference>
<keyword evidence="2" id="KW-1185">Reference proteome</keyword>
<evidence type="ECO:0000313" key="1">
    <source>
        <dbReference type="EMBL" id="KZL87848.1"/>
    </source>
</evidence>
<protein>
    <submittedName>
        <fullName evidence="1">Uncharacterized protein</fullName>
    </submittedName>
</protein>